<protein>
    <recommendedName>
        <fullName evidence="4">IPT/TIG domain-containing protein</fullName>
    </recommendedName>
</protein>
<evidence type="ECO:0000313" key="3">
    <source>
        <dbReference type="Proteomes" id="UP000478417"/>
    </source>
</evidence>
<dbReference type="RefSeq" id="WP_163962368.1">
    <property type="nucleotide sequence ID" value="NZ_JAAGNX010000001.1"/>
</dbReference>
<sequence>MKTSLKILGLALIGMVTIASQATAQPFLIASDNFDRADGSLTGSTPNPGPGSDWTSHSGTFGDLLVTSNQAVVQHGVPSEDTHVLFTAQSTGLLTATFDITVNDDAVIGGTDFEYFAHFMTEGSFNFRARVDVQAPADPLTGDYTLGIASGSSTAEATLTTDFSFNTPVSVTLEFNLDTGIASLTVGAETIVGTGVFLGENLDSFALRQSDSSNNETILVDNLEVYGDTAPPPPPEILIPELTPSVTGTDLDITFDTELDVFYRLKTSTILNGFADVPGQALIGTGSPATFTETIPLAGEKGFYRVEVLETAPAPEILGLSKVFAGVGETVTVTGNDLELASAVTINSTAAGFTQSGGALDVTVPVAAGTGFVDVTNLSGTSTSEFVVVTDVAGLVYQQEFTTGLDDFTIFDVAGSLTWTYNTAGVENYMEGNGFASDGPSDDWLISPAIDLSILQNCYLLLGHERRFSGPVLVVQVSTNYAGGDPTLATWTPLPVTLDTGTSTVTHSGAVDLSAFDGQSVHIAIQYTATAPGAGGGARDRIHYFAVGGDPVPPAF</sequence>
<evidence type="ECO:0008006" key="4">
    <source>
        <dbReference type="Google" id="ProtNLM"/>
    </source>
</evidence>
<dbReference type="InterPro" id="IPR013783">
    <property type="entry name" value="Ig-like_fold"/>
</dbReference>
<keyword evidence="3" id="KW-1185">Reference proteome</keyword>
<dbReference type="AlphaFoldDB" id="A0A6B2LZ40"/>
<dbReference type="Gene3D" id="2.60.40.10">
    <property type="entry name" value="Immunoglobulins"/>
    <property type="match status" value="1"/>
</dbReference>
<accession>A0A6B2LZ40</accession>
<evidence type="ECO:0000256" key="1">
    <source>
        <dbReference type="SAM" id="SignalP"/>
    </source>
</evidence>
<keyword evidence="1" id="KW-0732">Signal</keyword>
<name>A0A6B2LZ40_9BACT</name>
<dbReference type="NCBIfam" id="NF038128">
    <property type="entry name" value="choice_anch_J"/>
    <property type="match status" value="1"/>
</dbReference>
<proteinExistence type="predicted"/>
<reference evidence="2 3" key="1">
    <citation type="submission" date="2020-02" db="EMBL/GenBank/DDBJ databases">
        <title>Albibacoteraceae fam. nov., the first described family within the subdivision 4 Verrucomicrobia.</title>
        <authorList>
            <person name="Xi F."/>
        </authorList>
    </citation>
    <scope>NUCLEOTIDE SEQUENCE [LARGE SCALE GENOMIC DNA]</scope>
    <source>
        <strain evidence="2 3">CK1056</strain>
    </source>
</reference>
<feature type="signal peptide" evidence="1">
    <location>
        <begin position="1"/>
        <end position="24"/>
    </location>
</feature>
<comment type="caution">
    <text evidence="2">The sequence shown here is derived from an EMBL/GenBank/DDBJ whole genome shotgun (WGS) entry which is preliminary data.</text>
</comment>
<evidence type="ECO:0000313" key="2">
    <source>
        <dbReference type="EMBL" id="NDV61432.1"/>
    </source>
</evidence>
<dbReference type="SUPFAM" id="SSF81296">
    <property type="entry name" value="E set domains"/>
    <property type="match status" value="1"/>
</dbReference>
<dbReference type="Proteomes" id="UP000478417">
    <property type="component" value="Unassembled WGS sequence"/>
</dbReference>
<organism evidence="2 3">
    <name type="scientific">Oceanipulchritudo coccoides</name>
    <dbReference type="NCBI Taxonomy" id="2706888"/>
    <lineage>
        <taxon>Bacteria</taxon>
        <taxon>Pseudomonadati</taxon>
        <taxon>Verrucomicrobiota</taxon>
        <taxon>Opitutia</taxon>
        <taxon>Puniceicoccales</taxon>
        <taxon>Oceanipulchritudinaceae</taxon>
        <taxon>Oceanipulchritudo</taxon>
    </lineage>
</organism>
<gene>
    <name evidence="2" type="ORF">G0Q06_03110</name>
</gene>
<dbReference type="EMBL" id="JAAGNX010000001">
    <property type="protein sequence ID" value="NDV61432.1"/>
    <property type="molecule type" value="Genomic_DNA"/>
</dbReference>
<dbReference type="InterPro" id="IPR014756">
    <property type="entry name" value="Ig_E-set"/>
</dbReference>
<dbReference type="Gene3D" id="2.60.120.200">
    <property type="match status" value="1"/>
</dbReference>
<feature type="chain" id="PRO_5025639185" description="IPT/TIG domain-containing protein" evidence="1">
    <location>
        <begin position="25"/>
        <end position="556"/>
    </location>
</feature>